<gene>
    <name evidence="2" type="ORF">EC973_000201</name>
</gene>
<feature type="compositionally biased region" description="Polar residues" evidence="1">
    <location>
        <begin position="138"/>
        <end position="150"/>
    </location>
</feature>
<sequence>MTLDICLESQGTEASGKRQAVQELKTEIADLKRSVISPAPVTAQNLLPGVNAPTDNGHTAKKLLKHANLIAKVTATGMAVKMKEPVTWAGVPTDLRVTGYTNLEERLVLAGIPLDKCVAFWCARLMLCKDWESVVKAPSSTSESQHSTGAETPVEVSADESQHASREAEVLELPSAQQSPDCSDLPIQFSVPHHSYRPVSLRAHRVAEDKRRDVEESPPSGKEYNHNRELRIE</sequence>
<feature type="compositionally biased region" description="Basic and acidic residues" evidence="1">
    <location>
        <begin position="160"/>
        <end position="169"/>
    </location>
</feature>
<reference evidence="2" key="1">
    <citation type="submission" date="2020-01" db="EMBL/GenBank/DDBJ databases">
        <title>Genome Sequencing of Three Apophysomyces-Like Fungal Strains Confirms a Novel Fungal Genus in the Mucoromycota with divergent Burkholderia-like Endosymbiotic Bacteria.</title>
        <authorList>
            <person name="Stajich J.E."/>
            <person name="Macias A.M."/>
            <person name="Carter-House D."/>
            <person name="Lovett B."/>
            <person name="Kasson L.R."/>
            <person name="Berry K."/>
            <person name="Grigoriev I."/>
            <person name="Chang Y."/>
            <person name="Spatafora J."/>
            <person name="Kasson M.T."/>
        </authorList>
    </citation>
    <scope>NUCLEOTIDE SEQUENCE</scope>
    <source>
        <strain evidence="2">NRRL A-21654</strain>
    </source>
</reference>
<feature type="region of interest" description="Disordered" evidence="1">
    <location>
        <begin position="138"/>
        <end position="233"/>
    </location>
</feature>
<organism evidence="2 3">
    <name type="scientific">Apophysomyces ossiformis</name>
    <dbReference type="NCBI Taxonomy" id="679940"/>
    <lineage>
        <taxon>Eukaryota</taxon>
        <taxon>Fungi</taxon>
        <taxon>Fungi incertae sedis</taxon>
        <taxon>Mucoromycota</taxon>
        <taxon>Mucoromycotina</taxon>
        <taxon>Mucoromycetes</taxon>
        <taxon>Mucorales</taxon>
        <taxon>Mucorineae</taxon>
        <taxon>Mucoraceae</taxon>
        <taxon>Apophysomyces</taxon>
    </lineage>
</organism>
<evidence type="ECO:0000256" key="1">
    <source>
        <dbReference type="SAM" id="MobiDB-lite"/>
    </source>
</evidence>
<keyword evidence="3" id="KW-1185">Reference proteome</keyword>
<protein>
    <submittedName>
        <fullName evidence="2">Uncharacterized protein</fullName>
    </submittedName>
</protein>
<feature type="compositionally biased region" description="Basic and acidic residues" evidence="1">
    <location>
        <begin position="205"/>
        <end position="215"/>
    </location>
</feature>
<feature type="compositionally biased region" description="Basic and acidic residues" evidence="1">
    <location>
        <begin position="223"/>
        <end position="233"/>
    </location>
</feature>
<dbReference type="EMBL" id="JABAYA010000010">
    <property type="protein sequence ID" value="KAF7731393.1"/>
    <property type="molecule type" value="Genomic_DNA"/>
</dbReference>
<evidence type="ECO:0000313" key="3">
    <source>
        <dbReference type="Proteomes" id="UP000605846"/>
    </source>
</evidence>
<accession>A0A8H7EV92</accession>
<proteinExistence type="predicted"/>
<evidence type="ECO:0000313" key="2">
    <source>
        <dbReference type="EMBL" id="KAF7731393.1"/>
    </source>
</evidence>
<name>A0A8H7EV92_9FUNG</name>
<dbReference type="AlphaFoldDB" id="A0A8H7EV92"/>
<comment type="caution">
    <text evidence="2">The sequence shown here is derived from an EMBL/GenBank/DDBJ whole genome shotgun (WGS) entry which is preliminary data.</text>
</comment>
<dbReference type="Proteomes" id="UP000605846">
    <property type="component" value="Unassembled WGS sequence"/>
</dbReference>